<evidence type="ECO:0000256" key="1">
    <source>
        <dbReference type="SAM" id="MobiDB-lite"/>
    </source>
</evidence>
<sequence>MLRAKIPEVISTLFRSFSCLSNDPIFKSFSSARLFLEIKLYFHVLSTLYLIALASAWCGKPINRREGDHIIELEGKDPCSGNSGANKFCHGGVCAFWEFGLLYGETLEKFFFRFYGGGNFSFLQAVQPKKPAHHHRHETFHQNRPQDAKLTTRQGPLTDNTIDIIDKPSASHPELWFRCTFAVLSPR</sequence>
<dbReference type="Proteomes" id="UP000001471">
    <property type="component" value="Unassembled WGS sequence"/>
</dbReference>
<feature type="region of interest" description="Disordered" evidence="1">
    <location>
        <begin position="133"/>
        <end position="154"/>
    </location>
</feature>
<proteinExistence type="predicted"/>
<name>B2WFH0_PYRTR</name>
<dbReference type="EMBL" id="DS231624">
    <property type="protein sequence ID" value="EDU42289.1"/>
    <property type="molecule type" value="Genomic_DNA"/>
</dbReference>
<evidence type="ECO:0000313" key="2">
    <source>
        <dbReference type="EMBL" id="EDU42289.1"/>
    </source>
</evidence>
<protein>
    <submittedName>
        <fullName evidence="2">Uncharacterized protein</fullName>
    </submittedName>
</protein>
<evidence type="ECO:0000313" key="3">
    <source>
        <dbReference type="Proteomes" id="UP000001471"/>
    </source>
</evidence>
<dbReference type="InParanoid" id="B2WFH0"/>
<accession>B2WFH0</accession>
<dbReference type="AlphaFoldDB" id="B2WFH0"/>
<dbReference type="HOGENOM" id="CLU_1448412_0_0_1"/>
<gene>
    <name evidence="2" type="ORF">PTRG_09238</name>
</gene>
<reference evidence="3" key="1">
    <citation type="journal article" date="2013" name="G3 (Bethesda)">
        <title>Comparative genomics of a plant-pathogenic fungus, Pyrenophora tritici-repentis, reveals transduplication and the impact of repeat elements on pathogenicity and population divergence.</title>
        <authorList>
            <person name="Manning V.A."/>
            <person name="Pandelova I."/>
            <person name="Dhillon B."/>
            <person name="Wilhelm L.J."/>
            <person name="Goodwin S.B."/>
            <person name="Berlin A.M."/>
            <person name="Figueroa M."/>
            <person name="Freitag M."/>
            <person name="Hane J.K."/>
            <person name="Henrissat B."/>
            <person name="Holman W.H."/>
            <person name="Kodira C.D."/>
            <person name="Martin J."/>
            <person name="Oliver R.P."/>
            <person name="Robbertse B."/>
            <person name="Schackwitz W."/>
            <person name="Schwartz D.C."/>
            <person name="Spatafora J.W."/>
            <person name="Turgeon B.G."/>
            <person name="Yandava C."/>
            <person name="Young S."/>
            <person name="Zhou S."/>
            <person name="Zeng Q."/>
            <person name="Grigoriev I.V."/>
            <person name="Ma L.-J."/>
            <person name="Ciuffetti L.M."/>
        </authorList>
    </citation>
    <scope>NUCLEOTIDE SEQUENCE [LARGE SCALE GENOMIC DNA]</scope>
    <source>
        <strain evidence="3">Pt-1C-BFP</strain>
    </source>
</reference>
<organism evidence="2 3">
    <name type="scientific">Pyrenophora tritici-repentis (strain Pt-1C-BFP)</name>
    <name type="common">Wheat tan spot fungus</name>
    <name type="synonym">Drechslera tritici-repentis</name>
    <dbReference type="NCBI Taxonomy" id="426418"/>
    <lineage>
        <taxon>Eukaryota</taxon>
        <taxon>Fungi</taxon>
        <taxon>Dikarya</taxon>
        <taxon>Ascomycota</taxon>
        <taxon>Pezizomycotina</taxon>
        <taxon>Dothideomycetes</taxon>
        <taxon>Pleosporomycetidae</taxon>
        <taxon>Pleosporales</taxon>
        <taxon>Pleosporineae</taxon>
        <taxon>Pleosporaceae</taxon>
        <taxon>Pyrenophora</taxon>
    </lineage>
</organism>